<dbReference type="SUPFAM" id="SSF57863">
    <property type="entry name" value="ArfGap/RecO-like zinc finger"/>
    <property type="match status" value="1"/>
</dbReference>
<dbReference type="GO" id="GO:0043590">
    <property type="term" value="C:bacterial nucleoid"/>
    <property type="evidence" value="ECO:0007669"/>
    <property type="project" value="TreeGrafter"/>
</dbReference>
<evidence type="ECO:0000256" key="5">
    <source>
        <dbReference type="ARBA" id="ARBA00023204"/>
    </source>
</evidence>
<evidence type="ECO:0000256" key="7">
    <source>
        <dbReference type="HAMAP-Rule" id="MF_00201"/>
    </source>
</evidence>
<dbReference type="Gene3D" id="6.20.220.20">
    <property type="entry name" value="Recombination protein O, zinc-binding domain"/>
    <property type="match status" value="1"/>
</dbReference>
<comment type="similarity">
    <text evidence="1 7">Belongs to the RecO family.</text>
</comment>
<dbReference type="GO" id="GO:0006310">
    <property type="term" value="P:DNA recombination"/>
    <property type="evidence" value="ECO:0007669"/>
    <property type="project" value="UniProtKB-UniRule"/>
</dbReference>
<dbReference type="InterPro" id="IPR037278">
    <property type="entry name" value="ARFGAP/RecO"/>
</dbReference>
<dbReference type="InterPro" id="IPR003717">
    <property type="entry name" value="RecO"/>
</dbReference>
<keyword evidence="5 7" id="KW-0234">DNA repair</keyword>
<proteinExistence type="inferred from homology"/>
<dbReference type="EMBL" id="DVFT01000176">
    <property type="protein sequence ID" value="HIQ97267.1"/>
    <property type="molecule type" value="Genomic_DNA"/>
</dbReference>
<accession>A0A9D1D1N3</accession>
<protein>
    <recommendedName>
        <fullName evidence="2 7">DNA repair protein RecO</fullName>
    </recommendedName>
    <alternativeName>
        <fullName evidence="6 7">Recombination protein O</fullName>
    </alternativeName>
</protein>
<evidence type="ECO:0000313" key="10">
    <source>
        <dbReference type="Proteomes" id="UP000886886"/>
    </source>
</evidence>
<dbReference type="InterPro" id="IPR042242">
    <property type="entry name" value="RecO_C"/>
</dbReference>
<evidence type="ECO:0000313" key="9">
    <source>
        <dbReference type="EMBL" id="HIQ97267.1"/>
    </source>
</evidence>
<reference evidence="9" key="2">
    <citation type="journal article" date="2021" name="PeerJ">
        <title>Extensive microbial diversity within the chicken gut microbiome revealed by metagenomics and culture.</title>
        <authorList>
            <person name="Gilroy R."/>
            <person name="Ravi A."/>
            <person name="Getino M."/>
            <person name="Pursley I."/>
            <person name="Horton D.L."/>
            <person name="Alikhan N.F."/>
            <person name="Baker D."/>
            <person name="Gharbi K."/>
            <person name="Hall N."/>
            <person name="Watson M."/>
            <person name="Adriaenssens E.M."/>
            <person name="Foster-Nyarko E."/>
            <person name="Jarju S."/>
            <person name="Secka A."/>
            <person name="Antonio M."/>
            <person name="Oren A."/>
            <person name="Chaudhuri R.R."/>
            <person name="La Ragione R."/>
            <person name="Hildebrand F."/>
            <person name="Pallen M.J."/>
        </authorList>
    </citation>
    <scope>NUCLEOTIDE SEQUENCE</scope>
    <source>
        <strain evidence="9">ChiSjej3B21-11622</strain>
    </source>
</reference>
<sequence>MNELEKLTGMVLKQAPIGEFDKRLVLLTREHGKVTVFAKGARRQNSPLLAPTNPFVFGVFFCFRGRDSFRLSQVEAKEYFRELSMDLELAMYGFYFLEFADYYTRENNDESEMLKLLYGAMKALIRGKQDKRLIRYTFELKAMVLNGEYPEVFACTGCGKKEGLFAFSLRDNGFLCETCAKGRGRRVKTSTVYTFQYIVSSPVGKVFAFDVTEEILQEIQWIMEGFRKKWIDHAFHSLQMLETGENS</sequence>
<dbReference type="SUPFAM" id="SSF50249">
    <property type="entry name" value="Nucleic acid-binding proteins"/>
    <property type="match status" value="1"/>
</dbReference>
<evidence type="ECO:0000259" key="8">
    <source>
        <dbReference type="Pfam" id="PF11967"/>
    </source>
</evidence>
<dbReference type="Proteomes" id="UP000886886">
    <property type="component" value="Unassembled WGS sequence"/>
</dbReference>
<organism evidence="9 10">
    <name type="scientific">Candidatus Limivivens merdigallinarum</name>
    <dbReference type="NCBI Taxonomy" id="2840859"/>
    <lineage>
        <taxon>Bacteria</taxon>
        <taxon>Bacillati</taxon>
        <taxon>Bacillota</taxon>
        <taxon>Clostridia</taxon>
        <taxon>Lachnospirales</taxon>
        <taxon>Lachnospiraceae</taxon>
        <taxon>Lachnospiraceae incertae sedis</taxon>
        <taxon>Candidatus Limivivens</taxon>
    </lineage>
</organism>
<evidence type="ECO:0000256" key="6">
    <source>
        <dbReference type="ARBA" id="ARBA00033409"/>
    </source>
</evidence>
<evidence type="ECO:0000256" key="4">
    <source>
        <dbReference type="ARBA" id="ARBA00023172"/>
    </source>
</evidence>
<dbReference type="PANTHER" id="PTHR33991:SF1">
    <property type="entry name" value="DNA REPAIR PROTEIN RECO"/>
    <property type="match status" value="1"/>
</dbReference>
<evidence type="ECO:0000256" key="2">
    <source>
        <dbReference type="ARBA" id="ARBA00021310"/>
    </source>
</evidence>
<dbReference type="Gene3D" id="1.20.1440.120">
    <property type="entry name" value="Recombination protein O, C-terminal domain"/>
    <property type="match status" value="1"/>
</dbReference>
<dbReference type="AlphaFoldDB" id="A0A9D1D1N3"/>
<dbReference type="GO" id="GO:0006302">
    <property type="term" value="P:double-strand break repair"/>
    <property type="evidence" value="ECO:0007669"/>
    <property type="project" value="TreeGrafter"/>
</dbReference>
<evidence type="ECO:0000256" key="1">
    <source>
        <dbReference type="ARBA" id="ARBA00007452"/>
    </source>
</evidence>
<keyword evidence="3 7" id="KW-0227">DNA damage</keyword>
<dbReference type="Pfam" id="PF02565">
    <property type="entry name" value="RecO_C"/>
    <property type="match status" value="1"/>
</dbReference>
<dbReference type="NCBIfam" id="TIGR00613">
    <property type="entry name" value="reco"/>
    <property type="match status" value="1"/>
</dbReference>
<dbReference type="InterPro" id="IPR012340">
    <property type="entry name" value="NA-bd_OB-fold"/>
</dbReference>
<name>A0A9D1D1N3_9FIRM</name>
<reference evidence="9" key="1">
    <citation type="submission" date="2020-10" db="EMBL/GenBank/DDBJ databases">
        <authorList>
            <person name="Gilroy R."/>
        </authorList>
    </citation>
    <scope>NUCLEOTIDE SEQUENCE</scope>
    <source>
        <strain evidence="9">ChiSjej3B21-11622</strain>
    </source>
</reference>
<dbReference type="Pfam" id="PF11967">
    <property type="entry name" value="RecO_N"/>
    <property type="match status" value="1"/>
</dbReference>
<dbReference type="HAMAP" id="MF_00201">
    <property type="entry name" value="RecO"/>
    <property type="match status" value="1"/>
</dbReference>
<evidence type="ECO:0000256" key="3">
    <source>
        <dbReference type="ARBA" id="ARBA00022763"/>
    </source>
</evidence>
<comment type="caution">
    <text evidence="9">The sequence shown here is derived from an EMBL/GenBank/DDBJ whole genome shotgun (WGS) entry which is preliminary data.</text>
</comment>
<gene>
    <name evidence="7 9" type="primary">recO</name>
    <name evidence="9" type="ORF">IAB26_11975</name>
</gene>
<comment type="function">
    <text evidence="7">Involved in DNA repair and RecF pathway recombination.</text>
</comment>
<feature type="domain" description="DNA replication/recombination mediator RecO N-terminal" evidence="8">
    <location>
        <begin position="5"/>
        <end position="80"/>
    </location>
</feature>
<dbReference type="InterPro" id="IPR022572">
    <property type="entry name" value="DNA_rep/recomb_RecO_N"/>
</dbReference>
<keyword evidence="4 7" id="KW-0233">DNA recombination</keyword>
<dbReference type="PANTHER" id="PTHR33991">
    <property type="entry name" value="DNA REPAIR PROTEIN RECO"/>
    <property type="match status" value="1"/>
</dbReference>
<dbReference type="Gene3D" id="2.40.50.140">
    <property type="entry name" value="Nucleic acid-binding proteins"/>
    <property type="match status" value="1"/>
</dbReference>